<feature type="binding site" evidence="4">
    <location>
        <begin position="118"/>
        <end position="122"/>
    </location>
    <ligand>
        <name>S-adenosyl-L-methionine</name>
        <dbReference type="ChEBI" id="CHEBI:59789"/>
    </ligand>
</feature>
<dbReference type="Gene3D" id="1.10.8.10">
    <property type="entry name" value="DNA helicase RuvA subunit, C-terminal domain"/>
    <property type="match status" value="1"/>
</dbReference>
<dbReference type="InterPro" id="IPR004556">
    <property type="entry name" value="HemK-like"/>
</dbReference>
<comment type="catalytic activity">
    <reaction evidence="4">
        <text>L-glutaminyl-[peptide chain release factor] + S-adenosyl-L-methionine = N(5)-methyl-L-glutaminyl-[peptide chain release factor] + S-adenosyl-L-homocysteine + H(+)</text>
        <dbReference type="Rhea" id="RHEA:42896"/>
        <dbReference type="Rhea" id="RHEA-COMP:10271"/>
        <dbReference type="Rhea" id="RHEA-COMP:10272"/>
        <dbReference type="ChEBI" id="CHEBI:15378"/>
        <dbReference type="ChEBI" id="CHEBI:30011"/>
        <dbReference type="ChEBI" id="CHEBI:57856"/>
        <dbReference type="ChEBI" id="CHEBI:59789"/>
        <dbReference type="ChEBI" id="CHEBI:61891"/>
        <dbReference type="EC" id="2.1.1.297"/>
    </reaction>
</comment>
<protein>
    <recommendedName>
        <fullName evidence="4">Release factor glutamine methyltransferase</fullName>
        <shortName evidence="4">RF MTase</shortName>
        <ecNumber evidence="4">2.1.1.297</ecNumber>
    </recommendedName>
    <alternativeName>
        <fullName evidence="4">N5-glutamine methyltransferase PrmC</fullName>
    </alternativeName>
    <alternativeName>
        <fullName evidence="4">Protein-(glutamine-N5) MTase PrmC</fullName>
    </alternativeName>
    <alternativeName>
        <fullName evidence="4">Protein-glutamine N-methyltransferase PrmC</fullName>
    </alternativeName>
</protein>
<feature type="binding site" evidence="4">
    <location>
        <position position="184"/>
    </location>
    <ligand>
        <name>S-adenosyl-L-methionine</name>
        <dbReference type="ChEBI" id="CHEBI:59789"/>
    </ligand>
</feature>
<organism evidence="7 8">
    <name type="scientific">Sphingomonas sanxanigenens DSM 19645 = NX02</name>
    <dbReference type="NCBI Taxonomy" id="1123269"/>
    <lineage>
        <taxon>Bacteria</taxon>
        <taxon>Pseudomonadati</taxon>
        <taxon>Pseudomonadota</taxon>
        <taxon>Alphaproteobacteria</taxon>
        <taxon>Sphingomonadales</taxon>
        <taxon>Sphingomonadaceae</taxon>
        <taxon>Sphingomonas</taxon>
    </lineage>
</organism>
<keyword evidence="2 4" id="KW-0808">Transferase</keyword>
<keyword evidence="3 4" id="KW-0949">S-adenosyl-L-methionine</keyword>
<dbReference type="HOGENOM" id="CLU_018398_3_1_5"/>
<comment type="similarity">
    <text evidence="4">Belongs to the protein N5-glutamine methyltransferase family. PrmC subfamily.</text>
</comment>
<dbReference type="Proteomes" id="UP000018851">
    <property type="component" value="Chromosome"/>
</dbReference>
<dbReference type="InterPro" id="IPR019874">
    <property type="entry name" value="RF_methyltr_PrmC"/>
</dbReference>
<dbReference type="RefSeq" id="WP_025294917.1">
    <property type="nucleotide sequence ID" value="NZ_CP006644.1"/>
</dbReference>
<dbReference type="Pfam" id="PF17827">
    <property type="entry name" value="PrmC_N"/>
    <property type="match status" value="1"/>
</dbReference>
<dbReference type="InterPro" id="IPR029063">
    <property type="entry name" value="SAM-dependent_MTases_sf"/>
</dbReference>
<accession>W0AM84</accession>
<evidence type="ECO:0000256" key="3">
    <source>
        <dbReference type="ARBA" id="ARBA00022691"/>
    </source>
</evidence>
<keyword evidence="1 4" id="KW-0489">Methyltransferase</keyword>
<dbReference type="GO" id="GO:0003676">
    <property type="term" value="F:nucleic acid binding"/>
    <property type="evidence" value="ECO:0007669"/>
    <property type="project" value="InterPro"/>
</dbReference>
<feature type="domain" description="Release factor glutamine methyltransferase N-terminal" evidence="6">
    <location>
        <begin position="8"/>
        <end position="73"/>
    </location>
</feature>
<keyword evidence="8" id="KW-1185">Reference proteome</keyword>
<evidence type="ECO:0000256" key="2">
    <source>
        <dbReference type="ARBA" id="ARBA00022679"/>
    </source>
</evidence>
<dbReference type="InterPro" id="IPR050320">
    <property type="entry name" value="N5-glutamine_MTase"/>
</dbReference>
<feature type="binding site" evidence="4">
    <location>
        <position position="141"/>
    </location>
    <ligand>
        <name>S-adenosyl-L-methionine</name>
        <dbReference type="ChEBI" id="CHEBI:59789"/>
    </ligand>
</feature>
<dbReference type="KEGG" id="ssan:NX02_26065"/>
<dbReference type="InterPro" id="IPR002052">
    <property type="entry name" value="DNA_methylase_N6_adenine_CS"/>
</dbReference>
<dbReference type="PANTHER" id="PTHR18895">
    <property type="entry name" value="HEMK METHYLTRANSFERASE"/>
    <property type="match status" value="1"/>
</dbReference>
<dbReference type="InterPro" id="IPR040758">
    <property type="entry name" value="PrmC_N"/>
</dbReference>
<sequence>MNSDAASALTAASKRLAAISETPRLDAELLLAHALGISREDVLLGRHTGPVPTAFDALVARRAAGEPIAYITGTRAFWTIELMVAPGVLIPRPDTETLIDAAVAHFRGRPPRRVLDLGTGSGALLLAALDEWPAATGLGIDRSRDALAIAGANAERLGLAARAAFRLGDWADGVSERFDLVLCNPPYVEADAALPRDVAEHEPHSALFAGRDGLDDYRRLAPGFARLLQPGGIAAIELGAGQFSRVAPLFDGQGLTISMAQDLAGRERCLLLAAGLESET</sequence>
<feature type="binding site" evidence="4">
    <location>
        <position position="170"/>
    </location>
    <ligand>
        <name>S-adenosyl-L-methionine</name>
        <dbReference type="ChEBI" id="CHEBI:59789"/>
    </ligand>
</feature>
<dbReference type="EC" id="2.1.1.297" evidence="4"/>
<name>W0AM84_9SPHN</name>
<dbReference type="PATRIC" id="fig|1123269.5.peg.5114"/>
<dbReference type="PANTHER" id="PTHR18895:SF74">
    <property type="entry name" value="MTRF1L RELEASE FACTOR GLUTAMINE METHYLTRANSFERASE"/>
    <property type="match status" value="1"/>
</dbReference>
<dbReference type="eggNOG" id="COG2890">
    <property type="taxonomic scope" value="Bacteria"/>
</dbReference>
<feature type="domain" description="Methyltransferase" evidence="5">
    <location>
        <begin position="113"/>
        <end position="237"/>
    </location>
</feature>
<proteinExistence type="inferred from homology"/>
<dbReference type="GO" id="GO:0102559">
    <property type="term" value="F:peptide chain release factor N(5)-glutamine methyltransferase activity"/>
    <property type="evidence" value="ECO:0007669"/>
    <property type="project" value="UniProtKB-EC"/>
</dbReference>
<evidence type="ECO:0000256" key="4">
    <source>
        <dbReference type="HAMAP-Rule" id="MF_02126"/>
    </source>
</evidence>
<dbReference type="Pfam" id="PF13847">
    <property type="entry name" value="Methyltransf_31"/>
    <property type="match status" value="1"/>
</dbReference>
<dbReference type="AlphaFoldDB" id="W0AM84"/>
<evidence type="ECO:0000313" key="8">
    <source>
        <dbReference type="Proteomes" id="UP000018851"/>
    </source>
</evidence>
<dbReference type="HAMAP" id="MF_02126">
    <property type="entry name" value="RF_methyltr_PrmC"/>
    <property type="match status" value="1"/>
</dbReference>
<dbReference type="GO" id="GO:0032259">
    <property type="term" value="P:methylation"/>
    <property type="evidence" value="ECO:0007669"/>
    <property type="project" value="UniProtKB-KW"/>
</dbReference>
<dbReference type="SUPFAM" id="SSF53335">
    <property type="entry name" value="S-adenosyl-L-methionine-dependent methyltransferases"/>
    <property type="match status" value="1"/>
</dbReference>
<dbReference type="CDD" id="cd02440">
    <property type="entry name" value="AdoMet_MTases"/>
    <property type="match status" value="1"/>
</dbReference>
<evidence type="ECO:0000256" key="1">
    <source>
        <dbReference type="ARBA" id="ARBA00022603"/>
    </source>
</evidence>
<evidence type="ECO:0000259" key="6">
    <source>
        <dbReference type="Pfam" id="PF17827"/>
    </source>
</evidence>
<reference evidence="7 8" key="1">
    <citation type="submission" date="2013-07" db="EMBL/GenBank/DDBJ databases">
        <title>Completed genome of Sphingomonas sanxanigenens NX02.</title>
        <authorList>
            <person name="Ma T."/>
            <person name="Huang H."/>
            <person name="Wu M."/>
            <person name="Li X."/>
            <person name="Li G."/>
        </authorList>
    </citation>
    <scope>NUCLEOTIDE SEQUENCE [LARGE SCALE GENOMIC DNA]</scope>
    <source>
        <strain evidence="7 8">NX02</strain>
    </source>
</reference>
<dbReference type="InterPro" id="IPR025714">
    <property type="entry name" value="Methyltranfer_dom"/>
</dbReference>
<feature type="binding site" evidence="4">
    <location>
        <begin position="184"/>
        <end position="187"/>
    </location>
    <ligand>
        <name>substrate</name>
    </ligand>
</feature>
<gene>
    <name evidence="4" type="primary">prmC</name>
    <name evidence="7" type="ORF">NX02_26065</name>
</gene>
<dbReference type="OrthoDB" id="9800643at2"/>
<dbReference type="PROSITE" id="PS00092">
    <property type="entry name" value="N6_MTASE"/>
    <property type="match status" value="1"/>
</dbReference>
<dbReference type="STRING" id="1123269.NX02_26065"/>
<comment type="function">
    <text evidence="4">Methylates the class 1 translation termination release factors RF1/PrfA and RF2/PrfB on the glutamine residue of the universally conserved GGQ motif.</text>
</comment>
<evidence type="ECO:0000259" key="5">
    <source>
        <dbReference type="Pfam" id="PF13847"/>
    </source>
</evidence>
<dbReference type="NCBIfam" id="TIGR03534">
    <property type="entry name" value="RF_mod_PrmC"/>
    <property type="match status" value="1"/>
</dbReference>
<dbReference type="EMBL" id="CP006644">
    <property type="protein sequence ID" value="AHE56815.1"/>
    <property type="molecule type" value="Genomic_DNA"/>
</dbReference>
<dbReference type="Gene3D" id="3.40.50.150">
    <property type="entry name" value="Vaccinia Virus protein VP39"/>
    <property type="match status" value="1"/>
</dbReference>
<evidence type="ECO:0000313" key="7">
    <source>
        <dbReference type="EMBL" id="AHE56815.1"/>
    </source>
</evidence>
<dbReference type="NCBIfam" id="TIGR00536">
    <property type="entry name" value="hemK_fam"/>
    <property type="match status" value="1"/>
</dbReference>